<dbReference type="AlphaFoldDB" id="A0A098PWN3"/>
<dbReference type="InterPro" id="IPR000843">
    <property type="entry name" value="HTH_LacI"/>
</dbReference>
<dbReference type="Pfam" id="PF00532">
    <property type="entry name" value="Peripla_BP_1"/>
    <property type="match status" value="1"/>
</dbReference>
<evidence type="ECO:0000256" key="3">
    <source>
        <dbReference type="ARBA" id="ARBA00023163"/>
    </source>
</evidence>
<protein>
    <submittedName>
        <fullName evidence="6">LacI family transcriptional regulator</fullName>
    </submittedName>
</protein>
<evidence type="ECO:0000256" key="1">
    <source>
        <dbReference type="ARBA" id="ARBA00023015"/>
    </source>
</evidence>
<keyword evidence="1" id="KW-0805">Transcription regulation</keyword>
<evidence type="ECO:0000313" key="6">
    <source>
        <dbReference type="EMBL" id="KGE51440.1"/>
    </source>
</evidence>
<gene>
    <name evidence="6" type="ORF">GW15_0214695</name>
</gene>
<name>A0A098PWN3_9XANT</name>
<feature type="compositionally biased region" description="Polar residues" evidence="4">
    <location>
        <begin position="348"/>
        <end position="364"/>
    </location>
</feature>
<comment type="caution">
    <text evidence="6">The sequence shown here is derived from an EMBL/GenBank/DDBJ whole genome shotgun (WGS) entry which is preliminary data.</text>
</comment>
<dbReference type="Pfam" id="PF00356">
    <property type="entry name" value="LacI"/>
    <property type="match status" value="1"/>
</dbReference>
<evidence type="ECO:0000259" key="5">
    <source>
        <dbReference type="PROSITE" id="PS50932"/>
    </source>
</evidence>
<keyword evidence="3" id="KW-0804">Transcription</keyword>
<dbReference type="Gene3D" id="3.40.50.2300">
    <property type="match status" value="2"/>
</dbReference>
<feature type="domain" description="HTH lacI-type" evidence="5">
    <location>
        <begin position="1"/>
        <end position="52"/>
    </location>
</feature>
<dbReference type="PANTHER" id="PTHR30146:SF153">
    <property type="entry name" value="LACTOSE OPERON REPRESSOR"/>
    <property type="match status" value="1"/>
</dbReference>
<dbReference type="InterPro" id="IPR001761">
    <property type="entry name" value="Peripla_BP/Lac1_sug-bd_dom"/>
</dbReference>
<dbReference type="PROSITE" id="PS50932">
    <property type="entry name" value="HTH_LACI_2"/>
    <property type="match status" value="1"/>
</dbReference>
<keyword evidence="2" id="KW-0238">DNA-binding</keyword>
<dbReference type="CDD" id="cd01392">
    <property type="entry name" value="HTH_LacI"/>
    <property type="match status" value="1"/>
</dbReference>
<dbReference type="InterPro" id="IPR010982">
    <property type="entry name" value="Lambda_DNA-bd_dom_sf"/>
</dbReference>
<sequence length="403" mass="42705">MDVAKHAGVSPMTASRVINRHPHVGEAMRARVEASVQASGYRPSLAGRSLRTSGLLRIGVLYSNPSAAYLNQFMLGLLEQSSLTGSQVMVDKCGAIRSQRAATERLLAAGVDGVILPPPLCDSRQTITELDARGIPVVAVASGAPMAQISAVRIDDYQAARAIVDHLIELGHRRIALIKGDPKHPPSALCTNGYLDSLHAAGVSVADGLIAEGLFTYHSGLLAARSLLAQPQPPTAIFCSNDDMAAAAVAVAHGLGLRVPEDVSIAGFDDTPVGHHHLARTHYRASTHHRDGAHCCVTADRRRSVNAARGVHQVIKYTLVKRGSTAGPPKTERNSAQLPPPVVYRRTTSTCATPSRPVNGTTASRCLGSAAKPRLRSASNRRSANGITMWRAQQRSDACPNGR</sequence>
<accession>A0A098PWN3</accession>
<dbReference type="HOGENOM" id="CLU_037628_6_1_6"/>
<feature type="compositionally biased region" description="Low complexity" evidence="4">
    <location>
        <begin position="376"/>
        <end position="385"/>
    </location>
</feature>
<evidence type="ECO:0000313" key="7">
    <source>
        <dbReference type="Proteomes" id="UP000028012"/>
    </source>
</evidence>
<proteinExistence type="predicted"/>
<dbReference type="GO" id="GO:0000976">
    <property type="term" value="F:transcription cis-regulatory region binding"/>
    <property type="evidence" value="ECO:0007669"/>
    <property type="project" value="TreeGrafter"/>
</dbReference>
<dbReference type="STRING" id="325777.GW15_0214695"/>
<evidence type="ECO:0000256" key="4">
    <source>
        <dbReference type="SAM" id="MobiDB-lite"/>
    </source>
</evidence>
<dbReference type="SUPFAM" id="SSF53822">
    <property type="entry name" value="Periplasmic binding protein-like I"/>
    <property type="match status" value="1"/>
</dbReference>
<dbReference type="PANTHER" id="PTHR30146">
    <property type="entry name" value="LACI-RELATED TRANSCRIPTIONAL REPRESSOR"/>
    <property type="match status" value="1"/>
</dbReference>
<organism evidence="6 7">
    <name type="scientific">Xanthomonas axonopodis pv. vasculorum</name>
    <dbReference type="NCBI Taxonomy" id="325777"/>
    <lineage>
        <taxon>Bacteria</taxon>
        <taxon>Pseudomonadati</taxon>
        <taxon>Pseudomonadota</taxon>
        <taxon>Gammaproteobacteria</taxon>
        <taxon>Lysobacterales</taxon>
        <taxon>Lysobacteraceae</taxon>
        <taxon>Xanthomonas</taxon>
    </lineage>
</organism>
<dbReference type="SUPFAM" id="SSF47413">
    <property type="entry name" value="lambda repressor-like DNA-binding domains"/>
    <property type="match status" value="1"/>
</dbReference>
<dbReference type="CDD" id="cd01545">
    <property type="entry name" value="PBP1_SalR"/>
    <property type="match status" value="1"/>
</dbReference>
<dbReference type="SMART" id="SM00354">
    <property type="entry name" value="HTH_LACI"/>
    <property type="match status" value="1"/>
</dbReference>
<dbReference type="GO" id="GO:0003700">
    <property type="term" value="F:DNA-binding transcription factor activity"/>
    <property type="evidence" value="ECO:0007669"/>
    <property type="project" value="TreeGrafter"/>
</dbReference>
<dbReference type="Proteomes" id="UP000028012">
    <property type="component" value="Unassembled WGS sequence"/>
</dbReference>
<dbReference type="EMBL" id="JPHD02000101">
    <property type="protein sequence ID" value="KGE51440.1"/>
    <property type="molecule type" value="Genomic_DNA"/>
</dbReference>
<dbReference type="eggNOG" id="COG1609">
    <property type="taxonomic scope" value="Bacteria"/>
</dbReference>
<evidence type="ECO:0000256" key="2">
    <source>
        <dbReference type="ARBA" id="ARBA00023125"/>
    </source>
</evidence>
<reference evidence="6 7" key="1">
    <citation type="submission" date="2014-09" db="EMBL/GenBank/DDBJ databases">
        <title>A draft genome sequence for Xanthomonas axonopodis pv. vasculorum NCPPB 900.</title>
        <authorList>
            <person name="Harrison J."/>
            <person name="Studholme D.J."/>
        </authorList>
    </citation>
    <scope>NUCLEOTIDE SEQUENCE [LARGE SCALE GENOMIC DNA]</scope>
    <source>
        <strain evidence="6 7">NCPPB 900</strain>
    </source>
</reference>
<feature type="region of interest" description="Disordered" evidence="4">
    <location>
        <begin position="1"/>
        <end position="20"/>
    </location>
</feature>
<feature type="region of interest" description="Disordered" evidence="4">
    <location>
        <begin position="348"/>
        <end position="403"/>
    </location>
</feature>
<dbReference type="Gene3D" id="1.10.260.40">
    <property type="entry name" value="lambda repressor-like DNA-binding domains"/>
    <property type="match status" value="1"/>
</dbReference>
<dbReference type="InterPro" id="IPR028082">
    <property type="entry name" value="Peripla_BP_I"/>
</dbReference>